<evidence type="ECO:0000313" key="3">
    <source>
        <dbReference type="EMBL" id="KAH7576658.1"/>
    </source>
</evidence>
<feature type="repeat" description="PPR" evidence="2">
    <location>
        <begin position="116"/>
        <end position="150"/>
    </location>
</feature>
<dbReference type="EMBL" id="JAFEMO010000001">
    <property type="protein sequence ID" value="KAH7576658.1"/>
    <property type="molecule type" value="Genomic_DNA"/>
</dbReference>
<dbReference type="InterPro" id="IPR002885">
    <property type="entry name" value="PPR_rpt"/>
</dbReference>
<accession>A0ABQ8IJ20</accession>
<dbReference type="PROSITE" id="PS51375">
    <property type="entry name" value="PPR"/>
    <property type="match status" value="4"/>
</dbReference>
<dbReference type="SUPFAM" id="SSF53098">
    <property type="entry name" value="Ribonuclease H-like"/>
    <property type="match status" value="1"/>
</dbReference>
<dbReference type="PANTHER" id="PTHR46481:SF11">
    <property type="entry name" value="ZINC FINGER BED DOMAIN-CONTAINING PROTEIN RICESLEEPER 2-LIKE"/>
    <property type="match status" value="1"/>
</dbReference>
<protein>
    <recommendedName>
        <fullName evidence="5">Pentatricopeptide repeat-containing protein</fullName>
    </recommendedName>
</protein>
<dbReference type="Proteomes" id="UP000827721">
    <property type="component" value="Unassembled WGS sequence"/>
</dbReference>
<feature type="repeat" description="PPR" evidence="2">
    <location>
        <begin position="46"/>
        <end position="80"/>
    </location>
</feature>
<dbReference type="Gene3D" id="1.25.40.10">
    <property type="entry name" value="Tetratricopeptide repeat domain"/>
    <property type="match status" value="2"/>
</dbReference>
<comment type="caution">
    <text evidence="3">The sequence shown here is derived from an EMBL/GenBank/DDBJ whole genome shotgun (WGS) entry which is preliminary data.</text>
</comment>
<feature type="repeat" description="PPR" evidence="2">
    <location>
        <begin position="151"/>
        <end position="185"/>
    </location>
</feature>
<evidence type="ECO:0000256" key="1">
    <source>
        <dbReference type="ARBA" id="ARBA00022737"/>
    </source>
</evidence>
<dbReference type="InterPro" id="IPR052035">
    <property type="entry name" value="ZnF_BED_domain_contain"/>
</dbReference>
<keyword evidence="4" id="KW-1185">Reference proteome</keyword>
<reference evidence="3 4" key="1">
    <citation type="submission" date="2021-02" db="EMBL/GenBank/DDBJ databases">
        <title>Plant Genome Project.</title>
        <authorList>
            <person name="Zhang R.-G."/>
        </authorList>
    </citation>
    <scope>NUCLEOTIDE SEQUENCE [LARGE SCALE GENOMIC DNA]</scope>
    <source>
        <tissue evidence="3">Leaves</tissue>
    </source>
</reference>
<dbReference type="Pfam" id="PF01535">
    <property type="entry name" value="PPR"/>
    <property type="match status" value="3"/>
</dbReference>
<dbReference type="PANTHER" id="PTHR46481">
    <property type="entry name" value="ZINC FINGER BED DOMAIN-CONTAINING PROTEIN 4"/>
    <property type="match status" value="1"/>
</dbReference>
<evidence type="ECO:0000313" key="4">
    <source>
        <dbReference type="Proteomes" id="UP000827721"/>
    </source>
</evidence>
<sequence length="815" mass="93090">MKYLTLRISNMNKSSWKMTLIFCKSGQMDHAKNVLEEMLSSDLPINQGAYTSVVHWLCIHSRFDSALRFIKKMLLRNLRPGEGLLTLLVGGLCKTGKHTEAMELWFRLLEKGIAANTVTSNALIHGLCELGDMQKAVKLFKEMLQKSLGLDKITYNTLILSFCREEKLEEAFKPKGDMIKRRFHPEVYTYSLLLHGFYSLLTDKSRDNNLDQRQSRFGLARMIILHGYPLTTVEDVGFRVGVKNLQPLFELVTCVRIEADCMEVYAKEKQKVYEMLNKLPGKISLSADVWAVSSDSKASGDSKNLCLTAHYIDEDWQLKKTTFNFIPIEPSHTEDMHSEFILTCLMDWDIDRKLFPVTVDSGTSSDNMVRRIKDRLSQNRFLYLNGQLFEIRGGTNVVNLMVLRESNQYIRSPPSTQAVYHGNQKKLKIGPRCSGRYQITKKKGIGVYHLLMPPEAQINSVFYIAQLKIQIGDRFTPNPQLPQAGQEGQLLAQPVAILHRKMINREKRGVQYQVQRLHLRLKLQLTHTRTEGQLLAFSVAILHRKMIKRGNREVTKYLVQRTSSSPEEVTWKDAEMNRKAPNSQIIHAGTEGKLLVQSVAVEDRKLIKRNHKRVEQYLVLWSTASPEATTWEVAEMHQRSLPPLILEDKDHFKEGDSFSFSSNPKKSPRNFHDGVVGLGIVAAMNDLGSTHEPIFSAKSPRTRPISIVSSAKPVVKLGVLNMEIENSEVDELSESYTCVISHFGDNLVKKRVYFDDDKLENYSVFFAASSPMDIGGEFWSGDFLSSYFLCKKQLRGLDIFMYIHIPIMVDLPWIV</sequence>
<dbReference type="NCBIfam" id="TIGR00756">
    <property type="entry name" value="PPR"/>
    <property type="match status" value="4"/>
</dbReference>
<gene>
    <name evidence="3" type="ORF">JRO89_XS01G0125800</name>
</gene>
<dbReference type="InterPro" id="IPR012337">
    <property type="entry name" value="RNaseH-like_sf"/>
</dbReference>
<keyword evidence="1" id="KW-0677">Repeat</keyword>
<evidence type="ECO:0000256" key="2">
    <source>
        <dbReference type="PROSITE-ProRule" id="PRU00708"/>
    </source>
</evidence>
<organism evidence="3 4">
    <name type="scientific">Xanthoceras sorbifolium</name>
    <dbReference type="NCBI Taxonomy" id="99658"/>
    <lineage>
        <taxon>Eukaryota</taxon>
        <taxon>Viridiplantae</taxon>
        <taxon>Streptophyta</taxon>
        <taxon>Embryophyta</taxon>
        <taxon>Tracheophyta</taxon>
        <taxon>Spermatophyta</taxon>
        <taxon>Magnoliopsida</taxon>
        <taxon>eudicotyledons</taxon>
        <taxon>Gunneridae</taxon>
        <taxon>Pentapetalae</taxon>
        <taxon>rosids</taxon>
        <taxon>malvids</taxon>
        <taxon>Sapindales</taxon>
        <taxon>Sapindaceae</taxon>
        <taxon>Xanthoceroideae</taxon>
        <taxon>Xanthoceras</taxon>
    </lineage>
</organism>
<name>A0ABQ8IJ20_9ROSI</name>
<dbReference type="InterPro" id="IPR011990">
    <property type="entry name" value="TPR-like_helical_dom_sf"/>
</dbReference>
<evidence type="ECO:0008006" key="5">
    <source>
        <dbReference type="Google" id="ProtNLM"/>
    </source>
</evidence>
<feature type="repeat" description="PPR" evidence="2">
    <location>
        <begin position="81"/>
        <end position="115"/>
    </location>
</feature>
<dbReference type="Pfam" id="PF13041">
    <property type="entry name" value="PPR_2"/>
    <property type="match status" value="1"/>
</dbReference>
<proteinExistence type="predicted"/>